<dbReference type="InterPro" id="IPR003594">
    <property type="entry name" value="HATPase_dom"/>
</dbReference>
<organism evidence="15 16">
    <name type="scientific">Caulobacter mirabilis</name>
    <dbReference type="NCBI Taxonomy" id="69666"/>
    <lineage>
        <taxon>Bacteria</taxon>
        <taxon>Pseudomonadati</taxon>
        <taxon>Pseudomonadota</taxon>
        <taxon>Alphaproteobacteria</taxon>
        <taxon>Caulobacterales</taxon>
        <taxon>Caulobacteraceae</taxon>
        <taxon>Caulobacter</taxon>
    </lineage>
</organism>
<dbReference type="Pfam" id="PF02518">
    <property type="entry name" value="HATPase_c"/>
    <property type="match status" value="1"/>
</dbReference>
<name>A0A2D2AT17_9CAUL</name>
<dbReference type="InterPro" id="IPR004358">
    <property type="entry name" value="Sig_transdc_His_kin-like_C"/>
</dbReference>
<evidence type="ECO:0000256" key="7">
    <source>
        <dbReference type="ARBA" id="ARBA00022777"/>
    </source>
</evidence>
<dbReference type="Gene3D" id="1.10.287.130">
    <property type="match status" value="1"/>
</dbReference>
<evidence type="ECO:0000313" key="15">
    <source>
        <dbReference type="EMBL" id="ATQ41117.1"/>
    </source>
</evidence>
<dbReference type="InterPro" id="IPR007891">
    <property type="entry name" value="CHASE3"/>
</dbReference>
<dbReference type="InterPro" id="IPR036097">
    <property type="entry name" value="HisK_dim/P_sf"/>
</dbReference>
<keyword evidence="12" id="KW-1133">Transmembrane helix</keyword>
<keyword evidence="12" id="KW-0472">Membrane</keyword>
<dbReference type="GO" id="GO:0005886">
    <property type="term" value="C:plasma membrane"/>
    <property type="evidence" value="ECO:0007669"/>
    <property type="project" value="TreeGrafter"/>
</dbReference>
<dbReference type="PROSITE" id="PS50885">
    <property type="entry name" value="HAMP"/>
    <property type="match status" value="1"/>
</dbReference>
<dbReference type="KEGG" id="cmb:CSW64_01185"/>
<dbReference type="SMART" id="SM00388">
    <property type="entry name" value="HisKA"/>
    <property type="match status" value="1"/>
</dbReference>
<dbReference type="FunFam" id="3.30.565.10:FF:000010">
    <property type="entry name" value="Sensor histidine kinase RcsC"/>
    <property type="match status" value="1"/>
</dbReference>
<protein>
    <recommendedName>
        <fullName evidence="11">Sensory/regulatory protein RpfC</fullName>
        <ecNumber evidence="3">2.7.13.3</ecNumber>
    </recommendedName>
</protein>
<keyword evidence="4" id="KW-0597">Phosphoprotein</keyword>
<dbReference type="GO" id="GO:0005524">
    <property type="term" value="F:ATP binding"/>
    <property type="evidence" value="ECO:0007669"/>
    <property type="project" value="UniProtKB-KW"/>
</dbReference>
<dbReference type="Gene3D" id="3.30.565.10">
    <property type="entry name" value="Histidine kinase-like ATPase, C-terminal domain"/>
    <property type="match status" value="1"/>
</dbReference>
<keyword evidence="5" id="KW-0808">Transferase</keyword>
<feature type="domain" description="HAMP" evidence="14">
    <location>
        <begin position="261"/>
        <end position="314"/>
    </location>
</feature>
<comment type="subcellular location">
    <subcellularLocation>
        <location evidence="2">Membrane</location>
    </subcellularLocation>
</comment>
<feature type="domain" description="Histidine kinase" evidence="13">
    <location>
        <begin position="343"/>
        <end position="559"/>
    </location>
</feature>
<evidence type="ECO:0000259" key="13">
    <source>
        <dbReference type="PROSITE" id="PS50109"/>
    </source>
</evidence>
<dbReference type="FunFam" id="1.10.287.130:FF:000002">
    <property type="entry name" value="Two-component osmosensing histidine kinase"/>
    <property type="match status" value="1"/>
</dbReference>
<dbReference type="InterPro" id="IPR003660">
    <property type="entry name" value="HAMP_dom"/>
</dbReference>
<dbReference type="SMART" id="SM00304">
    <property type="entry name" value="HAMP"/>
    <property type="match status" value="1"/>
</dbReference>
<comment type="catalytic activity">
    <reaction evidence="1">
        <text>ATP + protein L-histidine = ADP + protein N-phospho-L-histidine.</text>
        <dbReference type="EC" id="2.7.13.3"/>
    </reaction>
</comment>
<dbReference type="PROSITE" id="PS50109">
    <property type="entry name" value="HIS_KIN"/>
    <property type="match status" value="1"/>
</dbReference>
<dbReference type="CDD" id="cd16922">
    <property type="entry name" value="HATPase_EvgS-ArcB-TorS-like"/>
    <property type="match status" value="1"/>
</dbReference>
<evidence type="ECO:0000256" key="9">
    <source>
        <dbReference type="ARBA" id="ARBA00023012"/>
    </source>
</evidence>
<dbReference type="Gene3D" id="6.10.340.10">
    <property type="match status" value="1"/>
</dbReference>
<feature type="transmembrane region" description="Helical" evidence="12">
    <location>
        <begin position="241"/>
        <end position="259"/>
    </location>
</feature>
<evidence type="ECO:0000256" key="10">
    <source>
        <dbReference type="ARBA" id="ARBA00064003"/>
    </source>
</evidence>
<dbReference type="Pfam" id="PF05227">
    <property type="entry name" value="CHASE3"/>
    <property type="match status" value="1"/>
</dbReference>
<keyword evidence="12" id="KW-0812">Transmembrane</keyword>
<dbReference type="InterPro" id="IPR036890">
    <property type="entry name" value="HATPase_C_sf"/>
</dbReference>
<dbReference type="EC" id="2.7.13.3" evidence="3"/>
<evidence type="ECO:0000256" key="5">
    <source>
        <dbReference type="ARBA" id="ARBA00022679"/>
    </source>
</evidence>
<evidence type="ECO:0000313" key="16">
    <source>
        <dbReference type="Proteomes" id="UP000228945"/>
    </source>
</evidence>
<dbReference type="PRINTS" id="PR00344">
    <property type="entry name" value="BCTRLSENSOR"/>
</dbReference>
<feature type="transmembrane region" description="Helical" evidence="12">
    <location>
        <begin position="56"/>
        <end position="82"/>
    </location>
</feature>
<proteinExistence type="predicted"/>
<evidence type="ECO:0000256" key="12">
    <source>
        <dbReference type="SAM" id="Phobius"/>
    </source>
</evidence>
<dbReference type="Pfam" id="PF00672">
    <property type="entry name" value="HAMP"/>
    <property type="match status" value="1"/>
</dbReference>
<dbReference type="GO" id="GO:0009927">
    <property type="term" value="F:histidine phosphotransfer kinase activity"/>
    <property type="evidence" value="ECO:0007669"/>
    <property type="project" value="TreeGrafter"/>
</dbReference>
<dbReference type="AlphaFoldDB" id="A0A2D2AT17"/>
<evidence type="ECO:0000256" key="6">
    <source>
        <dbReference type="ARBA" id="ARBA00022741"/>
    </source>
</evidence>
<evidence type="ECO:0000256" key="2">
    <source>
        <dbReference type="ARBA" id="ARBA00004370"/>
    </source>
</evidence>
<accession>A0A2D2AT17</accession>
<keyword evidence="16" id="KW-1185">Reference proteome</keyword>
<dbReference type="SUPFAM" id="SSF55874">
    <property type="entry name" value="ATPase domain of HSP90 chaperone/DNA topoisomerase II/histidine kinase"/>
    <property type="match status" value="1"/>
</dbReference>
<keyword evidence="8" id="KW-0067">ATP-binding</keyword>
<dbReference type="OrthoDB" id="9813151at2"/>
<evidence type="ECO:0000256" key="3">
    <source>
        <dbReference type="ARBA" id="ARBA00012438"/>
    </source>
</evidence>
<keyword evidence="9" id="KW-0902">Two-component regulatory system</keyword>
<dbReference type="SUPFAM" id="SSF158472">
    <property type="entry name" value="HAMP domain-like"/>
    <property type="match status" value="1"/>
</dbReference>
<dbReference type="PANTHER" id="PTHR43047">
    <property type="entry name" value="TWO-COMPONENT HISTIDINE PROTEIN KINASE"/>
    <property type="match status" value="1"/>
</dbReference>
<dbReference type="GO" id="GO:0000155">
    <property type="term" value="F:phosphorelay sensor kinase activity"/>
    <property type="evidence" value="ECO:0007669"/>
    <property type="project" value="InterPro"/>
</dbReference>
<keyword evidence="7" id="KW-0418">Kinase</keyword>
<sequence>MSRHERARLSVLGINQASRVRRLLNQALSRCRGSRSETSRPAARGKMFMRFGDWSIPAKLVAVFSALVATIAATGVVVHFAVENHEQSADRTAHAHEILRAAGDAEYRLVRQENALRGYLLSGDAYYLRRLENVHRARFETQLAHLRRITAGDPELEAGVRRLTEAYGDYRRRVIEPVERLPSSGVARIEAAGLVRPDGLADRAIEPAEAALAVLTRQAEARAAREVGVQDRAAAVARSTLVAGVLFSALLTVLSALWLSRMIAQPVSRLSAAMDRVRSGEGFHPTGATARGDEIGRLTRAFDAMVVDLDRRQVSLRQAMEDLTVARDRAEAASVAKSRFLANMSHEIRTPLNGVLGMVQAIEMDQLSPRQRERVGLVKTSGVALLALVNDVLDLAKVEAGRTDLTIEPFELLDLLEEVRGTFQPLAEAKALALVVQIAPDAAGAWVGDRARLRQILSNLVANAVKFTDHGAVFIDGGAGGDGLRLVVRDTGIGIPFDRQAELFQKFTQLDSSPTRRHGGAGLGLAICRELSALMGGSIGVDSVEGQGARFEVRLPLSRAAASVAA</sequence>
<evidence type="ECO:0000256" key="4">
    <source>
        <dbReference type="ARBA" id="ARBA00022553"/>
    </source>
</evidence>
<evidence type="ECO:0000256" key="8">
    <source>
        <dbReference type="ARBA" id="ARBA00022840"/>
    </source>
</evidence>
<dbReference type="InterPro" id="IPR003661">
    <property type="entry name" value="HisK_dim/P_dom"/>
</dbReference>
<dbReference type="EMBL" id="CP024201">
    <property type="protein sequence ID" value="ATQ41117.1"/>
    <property type="molecule type" value="Genomic_DNA"/>
</dbReference>
<evidence type="ECO:0000256" key="1">
    <source>
        <dbReference type="ARBA" id="ARBA00000085"/>
    </source>
</evidence>
<comment type="subunit">
    <text evidence="10">At low DSF concentrations, interacts with RpfF.</text>
</comment>
<dbReference type="Pfam" id="PF00512">
    <property type="entry name" value="HisKA"/>
    <property type="match status" value="1"/>
</dbReference>
<dbReference type="Proteomes" id="UP000228945">
    <property type="component" value="Chromosome"/>
</dbReference>
<reference evidence="15 16" key="1">
    <citation type="submission" date="2017-10" db="EMBL/GenBank/DDBJ databases">
        <title>Genome sequence of Caulobacter mirabilis FWC38.</title>
        <authorList>
            <person name="Fiebig A."/>
            <person name="Crosson S."/>
        </authorList>
    </citation>
    <scope>NUCLEOTIDE SEQUENCE [LARGE SCALE GENOMIC DNA]</scope>
    <source>
        <strain evidence="15 16">FWC 38</strain>
    </source>
</reference>
<evidence type="ECO:0000256" key="11">
    <source>
        <dbReference type="ARBA" id="ARBA00068150"/>
    </source>
</evidence>
<keyword evidence="6" id="KW-0547">Nucleotide-binding</keyword>
<dbReference type="PANTHER" id="PTHR43047:SF71">
    <property type="entry name" value="HISTIDINE KINASE CONTAINING CHEY-HOMOLOGOUS RECEIVER DOMAIN-RELATED"/>
    <property type="match status" value="1"/>
</dbReference>
<dbReference type="CDD" id="cd06225">
    <property type="entry name" value="HAMP"/>
    <property type="match status" value="1"/>
</dbReference>
<dbReference type="InterPro" id="IPR005467">
    <property type="entry name" value="His_kinase_dom"/>
</dbReference>
<dbReference type="SUPFAM" id="SSF47384">
    <property type="entry name" value="Homodimeric domain of signal transducing histidine kinase"/>
    <property type="match status" value="1"/>
</dbReference>
<evidence type="ECO:0000259" key="14">
    <source>
        <dbReference type="PROSITE" id="PS50885"/>
    </source>
</evidence>
<dbReference type="SMART" id="SM00387">
    <property type="entry name" value="HATPase_c"/>
    <property type="match status" value="1"/>
</dbReference>
<dbReference type="CDD" id="cd00082">
    <property type="entry name" value="HisKA"/>
    <property type="match status" value="1"/>
</dbReference>
<gene>
    <name evidence="15" type="ORF">CSW64_01185</name>
</gene>